<dbReference type="InterPro" id="IPR015421">
    <property type="entry name" value="PyrdxlP-dep_Trfase_major"/>
</dbReference>
<dbReference type="RefSeq" id="WP_129227946.1">
    <property type="nucleotide sequence ID" value="NZ_QYBB01000019.1"/>
</dbReference>
<dbReference type="AlphaFoldDB" id="A0A4Q2U759"/>
<sequence>MDFTRRFTVLMCTPTFDPDDLEGRRIEQIIEAVEKSGFEVVRARKVEDAAIAVQTDAAIGCMVVDWGKRGLEGKTAALVNLMRKRGLEMPIVVMVRRKRLEDIPVEVVDFIDGYIFLAEETPDFIARGLVSRVKQYADTLKTPFFGALVDYAEQGNQLWTCPGHNGGVFYNRSPIGRIFVEHLGEAIFRDDIDNSVLDLGDLLVHEGPALRAQREAAAIFGAERTYFVLNGTSASNKVVLNALVAEGDLVLFDRNNHKAALHGALFLGEGIPVFLPTDRNAHGLIGPIYADAFDEERIRERIRDNPLVIDPDAWRRPRPFRVAVIEQCTYDGTIYSAEQIVARIGHLCDYILFDEAWAGFMKFHPLYAGRFAMGLKELGPDSPGVIATQSAHKQLASFSQASQIHTKDGHIRGQERRVEHRRMNESFLLHASTSPFYPIFASLDVGAQMMKGRSGQVLWDDTVRLGIELRKKIRAIRREFESKEEPGQRWFFDPFVPDTVPMPATEDEPAGDLPWEEVPTDDLATDPRFWMLQPGARWHGFRHVAEGFALTDPNKLTILTPGFDRATGDYADVGIPAPVVAQYLRENRIVPEKNDLNSMLFLLTPGVESSKAGTLISALVAFKRLHDEDAPVEEVMPDFVRRRAKRYGGMRIQALCREFHAFHRAHGTSRLQRAMFEPDHLPEMVVPPHEAVRALVRNRVDYVPIEEAEGRIVTTLMLVYPPGIGVLVPGERIGPRAKPMLDYFKMFEESSNRFPGLDAEIQGVYREVDPGGRIRFYTYVMREGGRAGARSRPREF</sequence>
<keyword evidence="8" id="KW-1185">Reference proteome</keyword>
<dbReference type="SUPFAM" id="SSF53383">
    <property type="entry name" value="PLP-dependent transferases"/>
    <property type="match status" value="1"/>
</dbReference>
<dbReference type="OrthoDB" id="9761189at2"/>
<protein>
    <submittedName>
        <fullName evidence="7">Amino acid decarboxylase</fullName>
    </submittedName>
</protein>
<feature type="domain" description="Orn/Lys/Arg decarboxylases family 1 pyridoxal-P attachment site" evidence="6">
    <location>
        <begin position="388"/>
        <end position="402"/>
    </location>
</feature>
<dbReference type="EMBL" id="QYBB01000019">
    <property type="protein sequence ID" value="RYC30921.1"/>
    <property type="molecule type" value="Genomic_DNA"/>
</dbReference>
<gene>
    <name evidence="7" type="ORF">D3273_16255</name>
</gene>
<dbReference type="InterPro" id="IPR005308">
    <property type="entry name" value="OKR_de-COase_N"/>
</dbReference>
<evidence type="ECO:0000256" key="5">
    <source>
        <dbReference type="PIRSR" id="PIRSR009393-1"/>
    </source>
</evidence>
<dbReference type="Proteomes" id="UP000290759">
    <property type="component" value="Unassembled WGS sequence"/>
</dbReference>
<evidence type="ECO:0000313" key="7">
    <source>
        <dbReference type="EMBL" id="RYC30921.1"/>
    </source>
</evidence>
<evidence type="ECO:0000256" key="4">
    <source>
        <dbReference type="ARBA" id="ARBA00023239"/>
    </source>
</evidence>
<accession>A0A4Q2U759</accession>
<evidence type="ECO:0000256" key="3">
    <source>
        <dbReference type="ARBA" id="ARBA00022898"/>
    </source>
</evidence>
<keyword evidence="2" id="KW-0210">Decarboxylase</keyword>
<dbReference type="Gene3D" id="3.90.1150.10">
    <property type="entry name" value="Aspartate Aminotransferase, domain 1"/>
    <property type="match status" value="1"/>
</dbReference>
<dbReference type="Gene3D" id="3.40.50.2300">
    <property type="match status" value="1"/>
</dbReference>
<feature type="modified residue" description="N6-(pyridoxal phosphate)lysine" evidence="5">
    <location>
        <position position="393"/>
    </location>
</feature>
<keyword evidence="4" id="KW-0456">Lyase</keyword>
<reference evidence="7 8" key="2">
    <citation type="submission" date="2019-02" db="EMBL/GenBank/DDBJ databases">
        <title>'Lichenibacterium ramalinii' gen. nov. sp. nov., 'Lichenibacterium minor' gen. nov. sp. nov.</title>
        <authorList>
            <person name="Pankratov T."/>
        </authorList>
    </citation>
    <scope>NUCLEOTIDE SEQUENCE [LARGE SCALE GENOMIC DNA]</scope>
    <source>
        <strain evidence="7 8">RmlP026</strain>
    </source>
</reference>
<evidence type="ECO:0000256" key="1">
    <source>
        <dbReference type="ARBA" id="ARBA00010671"/>
    </source>
</evidence>
<dbReference type="PROSITE" id="PS00703">
    <property type="entry name" value="OKR_DC_1"/>
    <property type="match status" value="1"/>
</dbReference>
<dbReference type="PANTHER" id="PTHR45229:SF3">
    <property type="entry name" value="BIODEGRADATIVE ARGININE DECARBOXYLASE"/>
    <property type="match status" value="1"/>
</dbReference>
<dbReference type="InterPro" id="IPR036633">
    <property type="entry name" value="Prn/Lys/Arg_de-COase_C_sf"/>
</dbReference>
<comment type="caution">
    <text evidence="7">The sequence shown here is derived from an EMBL/GenBank/DDBJ whole genome shotgun (WGS) entry which is preliminary data.</text>
</comment>
<dbReference type="InterPro" id="IPR000310">
    <property type="entry name" value="Orn/Lys/Arg_deCO2ase_major_dom"/>
</dbReference>
<evidence type="ECO:0000256" key="2">
    <source>
        <dbReference type="ARBA" id="ARBA00022793"/>
    </source>
</evidence>
<dbReference type="InterPro" id="IPR011193">
    <property type="entry name" value="Orn/lys/arg_de-COase"/>
</dbReference>
<dbReference type="Gene3D" id="3.90.100.10">
    <property type="entry name" value="Orn/Lys/Arg decarboxylase, C-terminal domain"/>
    <property type="match status" value="1"/>
</dbReference>
<keyword evidence="3 5" id="KW-0663">Pyridoxal phosphate</keyword>
<dbReference type="Pfam" id="PF03709">
    <property type="entry name" value="OKR_DC_1_N"/>
    <property type="match status" value="1"/>
</dbReference>
<dbReference type="InterPro" id="IPR008286">
    <property type="entry name" value="Prn/Lys/Arg_de-COase_C"/>
</dbReference>
<dbReference type="GO" id="GO:0005829">
    <property type="term" value="C:cytosol"/>
    <property type="evidence" value="ECO:0007669"/>
    <property type="project" value="TreeGrafter"/>
</dbReference>
<dbReference type="FunFam" id="3.40.640.10:FF:000008">
    <property type="entry name" value="Lysine decarboxylase, inducible"/>
    <property type="match status" value="1"/>
</dbReference>
<dbReference type="Pfam" id="PF03711">
    <property type="entry name" value="OKR_DC_1_C"/>
    <property type="match status" value="1"/>
</dbReference>
<dbReference type="GO" id="GO:0006520">
    <property type="term" value="P:amino acid metabolic process"/>
    <property type="evidence" value="ECO:0007669"/>
    <property type="project" value="InterPro"/>
</dbReference>
<organism evidence="7 8">
    <name type="scientific">Lichenibacterium minor</name>
    <dbReference type="NCBI Taxonomy" id="2316528"/>
    <lineage>
        <taxon>Bacteria</taxon>
        <taxon>Pseudomonadati</taxon>
        <taxon>Pseudomonadota</taxon>
        <taxon>Alphaproteobacteria</taxon>
        <taxon>Hyphomicrobiales</taxon>
        <taxon>Lichenihabitantaceae</taxon>
        <taxon>Lichenibacterium</taxon>
    </lineage>
</organism>
<dbReference type="GO" id="GO:0016831">
    <property type="term" value="F:carboxy-lyase activity"/>
    <property type="evidence" value="ECO:0007669"/>
    <property type="project" value="UniProtKB-KW"/>
</dbReference>
<dbReference type="PIRSF" id="PIRSF009393">
    <property type="entry name" value="Orn_decarb"/>
    <property type="match status" value="1"/>
</dbReference>
<comment type="similarity">
    <text evidence="1">Belongs to the Orn/Lys/Arg decarboxylase class-I family.</text>
</comment>
<dbReference type="InterPro" id="IPR015424">
    <property type="entry name" value="PyrdxlP-dep_Trfase"/>
</dbReference>
<dbReference type="Pfam" id="PF01276">
    <property type="entry name" value="OKR_DC_1"/>
    <property type="match status" value="1"/>
</dbReference>
<reference evidence="7 8" key="1">
    <citation type="submission" date="2018-12" db="EMBL/GenBank/DDBJ databases">
        <authorList>
            <person name="Grouzdev D.S."/>
            <person name="Krutkina M.S."/>
        </authorList>
    </citation>
    <scope>NUCLEOTIDE SEQUENCE [LARGE SCALE GENOMIC DNA]</scope>
    <source>
        <strain evidence="7 8">RmlP026</strain>
    </source>
</reference>
<dbReference type="PANTHER" id="PTHR45229">
    <property type="entry name" value="CONSTITUTIVE ORNITHINE DECARBOXYLASE"/>
    <property type="match status" value="1"/>
</dbReference>
<dbReference type="Gene3D" id="3.40.640.10">
    <property type="entry name" value="Type I PLP-dependent aspartate aminotransferase-like (Major domain)"/>
    <property type="match status" value="1"/>
</dbReference>
<dbReference type="SUPFAM" id="SSF55904">
    <property type="entry name" value="Ornithine decarboxylase C-terminal domain"/>
    <property type="match status" value="1"/>
</dbReference>
<evidence type="ECO:0000313" key="8">
    <source>
        <dbReference type="Proteomes" id="UP000290759"/>
    </source>
</evidence>
<dbReference type="GO" id="GO:0030170">
    <property type="term" value="F:pyridoxal phosphate binding"/>
    <property type="evidence" value="ECO:0007669"/>
    <property type="project" value="TreeGrafter"/>
</dbReference>
<name>A0A4Q2U759_9HYPH</name>
<dbReference type="InterPro" id="IPR015422">
    <property type="entry name" value="PyrdxlP-dep_Trfase_small"/>
</dbReference>
<evidence type="ECO:0000259" key="6">
    <source>
        <dbReference type="PROSITE" id="PS00703"/>
    </source>
</evidence>
<proteinExistence type="inferred from homology"/>